<evidence type="ECO:0000313" key="6">
    <source>
        <dbReference type="EMBL" id="SDK53498.1"/>
    </source>
</evidence>
<proteinExistence type="predicted"/>
<dbReference type="AlphaFoldDB" id="A0A0K2WJ84"/>
<evidence type="ECO:0000256" key="5">
    <source>
        <dbReference type="SAM" id="Phobius"/>
    </source>
</evidence>
<dbReference type="PROSITE" id="PS51007">
    <property type="entry name" value="CYTC"/>
    <property type="match status" value="1"/>
</dbReference>
<accession>A0A0K2WJ84</accession>
<evidence type="ECO:0000256" key="4">
    <source>
        <dbReference type="PROSITE-ProRule" id="PRU00433"/>
    </source>
</evidence>
<dbReference type="GO" id="GO:0009055">
    <property type="term" value="F:electron transfer activity"/>
    <property type="evidence" value="ECO:0007669"/>
    <property type="project" value="InterPro"/>
</dbReference>
<evidence type="ECO:0000256" key="1">
    <source>
        <dbReference type="ARBA" id="ARBA00022617"/>
    </source>
</evidence>
<evidence type="ECO:0000256" key="3">
    <source>
        <dbReference type="ARBA" id="ARBA00023004"/>
    </source>
</evidence>
<dbReference type="InterPro" id="IPR036909">
    <property type="entry name" value="Cyt_c-like_dom_sf"/>
</dbReference>
<dbReference type="InterPro" id="IPR009056">
    <property type="entry name" value="Cyt_c-like_dom"/>
</dbReference>
<keyword evidence="2 4" id="KW-0479">Metal-binding</keyword>
<dbReference type="GO" id="GO:0020037">
    <property type="term" value="F:heme binding"/>
    <property type="evidence" value="ECO:0007669"/>
    <property type="project" value="InterPro"/>
</dbReference>
<keyword evidence="1 4" id="KW-0349">Heme</keyword>
<keyword evidence="5" id="KW-0812">Transmembrane</keyword>
<protein>
    <submittedName>
        <fullName evidence="6">Cytochrome c oxidase cbb3-type subunit 2</fullName>
    </submittedName>
</protein>
<reference evidence="6 7" key="1">
    <citation type="submission" date="2016-10" db="EMBL/GenBank/DDBJ databases">
        <authorList>
            <person name="de Groot N.N."/>
        </authorList>
    </citation>
    <scope>NUCLEOTIDE SEQUENCE [LARGE SCALE GENOMIC DNA]</scope>
    <source>
        <strain evidence="6 7">DSM 2895</strain>
    </source>
</reference>
<feature type="transmembrane region" description="Helical" evidence="5">
    <location>
        <begin position="12"/>
        <end position="34"/>
    </location>
</feature>
<evidence type="ECO:0000313" key="7">
    <source>
        <dbReference type="Proteomes" id="UP000182836"/>
    </source>
</evidence>
<keyword evidence="5" id="KW-1133">Transmembrane helix</keyword>
<gene>
    <name evidence="6" type="ORF">SAMN04487909_1675</name>
</gene>
<dbReference type="Gene3D" id="1.10.760.10">
    <property type="entry name" value="Cytochrome c-like domain"/>
    <property type="match status" value="1"/>
</dbReference>
<evidence type="ECO:0000256" key="2">
    <source>
        <dbReference type="ARBA" id="ARBA00022723"/>
    </source>
</evidence>
<dbReference type="InterPro" id="IPR003468">
    <property type="entry name" value="Cyt_c_oxidase_monohaem-su/FixO"/>
</dbReference>
<dbReference type="OrthoDB" id="9811395at2"/>
<name>A0A0K2WJ84_ANEMI</name>
<dbReference type="Pfam" id="PF02433">
    <property type="entry name" value="FixO"/>
    <property type="match status" value="1"/>
</dbReference>
<dbReference type="Proteomes" id="UP000182836">
    <property type="component" value="Unassembled WGS sequence"/>
</dbReference>
<dbReference type="GeneID" id="42304647"/>
<keyword evidence="3 4" id="KW-0408">Iron</keyword>
<dbReference type="EMBL" id="FNED01000067">
    <property type="protein sequence ID" value="SDK53498.1"/>
    <property type="molecule type" value="Genomic_DNA"/>
</dbReference>
<organism evidence="6 7">
    <name type="scientific">Aneurinibacillus migulanus</name>
    <name type="common">Bacillus migulanus</name>
    <dbReference type="NCBI Taxonomy" id="47500"/>
    <lineage>
        <taxon>Bacteria</taxon>
        <taxon>Bacillati</taxon>
        <taxon>Bacillota</taxon>
        <taxon>Bacilli</taxon>
        <taxon>Bacillales</taxon>
        <taxon>Paenibacillaceae</taxon>
        <taxon>Aneurinibacillus group</taxon>
        <taxon>Aneurinibacillus</taxon>
    </lineage>
</organism>
<dbReference type="GO" id="GO:0046872">
    <property type="term" value="F:metal ion binding"/>
    <property type="evidence" value="ECO:0007669"/>
    <property type="project" value="UniProtKB-KW"/>
</dbReference>
<dbReference type="RefSeq" id="WP_052520735.1">
    <property type="nucleotide sequence ID" value="NZ_BJOA01000298.1"/>
</dbReference>
<sequence>MSGQSKERFMKPFIIGASLLFFIGVTATVVLPFYDEVMQRENANAKIKNYAIDSPEYRGRQVYIREGCHVCHTQFVRPVKADSSLGPVSVPEDYRHDYPHMLGTVRTGSDLTWVGTRWNEQWHRVHLNNPRQVFPGSTMPRYDYLSDQDTEDLIAYLMSLKPAPSTEGR</sequence>
<keyword evidence="5" id="KW-0472">Membrane</keyword>
<dbReference type="SUPFAM" id="SSF46626">
    <property type="entry name" value="Cytochrome c"/>
    <property type="match status" value="1"/>
</dbReference>